<evidence type="ECO:0000256" key="1">
    <source>
        <dbReference type="SAM" id="MobiDB-lite"/>
    </source>
</evidence>
<name>Q2RPV7_RHORT</name>
<feature type="domain" description="Pepco" evidence="2">
    <location>
        <begin position="9"/>
        <end position="112"/>
    </location>
</feature>
<dbReference type="KEGG" id="rru:Rru_A3043"/>
<evidence type="ECO:0000313" key="4">
    <source>
        <dbReference type="Proteomes" id="UP000001929"/>
    </source>
</evidence>
<evidence type="ECO:0000259" key="2">
    <source>
        <dbReference type="Pfam" id="PF24393"/>
    </source>
</evidence>
<evidence type="ECO:0000313" key="3">
    <source>
        <dbReference type="EMBL" id="ABC23838.1"/>
    </source>
</evidence>
<dbReference type="HOGENOM" id="CLU_2107129_0_0_5"/>
<dbReference type="eggNOG" id="ENOG5034A86">
    <property type="taxonomic scope" value="Bacteria"/>
</dbReference>
<dbReference type="STRING" id="269796.Rru_A3043"/>
<dbReference type="Pfam" id="PF24393">
    <property type="entry name" value="Pepco"/>
    <property type="match status" value="1"/>
</dbReference>
<dbReference type="Proteomes" id="UP000001929">
    <property type="component" value="Chromosome"/>
</dbReference>
<dbReference type="EMBL" id="CP000230">
    <property type="protein sequence ID" value="ABC23838.1"/>
    <property type="molecule type" value="Genomic_DNA"/>
</dbReference>
<sequence>MPDPADDWTISVFIPDSVPPAHSPPDPSTDDHSLLECLSPAGRISRVSGRGLQQQWTDTIETLLTLGTTVSDRATDWQISEIDVGLTLSAKGELLFIAEAGAEASITFKLTRKTA</sequence>
<dbReference type="RefSeq" id="WP_011390791.1">
    <property type="nucleotide sequence ID" value="NC_007643.1"/>
</dbReference>
<reference evidence="3 4" key="1">
    <citation type="journal article" date="2011" name="Stand. Genomic Sci.">
        <title>Complete genome sequence of Rhodospirillum rubrum type strain (S1).</title>
        <authorList>
            <person name="Munk A.C."/>
            <person name="Copeland A."/>
            <person name="Lucas S."/>
            <person name="Lapidus A."/>
            <person name="Del Rio T.G."/>
            <person name="Barry K."/>
            <person name="Detter J.C."/>
            <person name="Hammon N."/>
            <person name="Israni S."/>
            <person name="Pitluck S."/>
            <person name="Brettin T."/>
            <person name="Bruce D."/>
            <person name="Han C."/>
            <person name="Tapia R."/>
            <person name="Gilna P."/>
            <person name="Schmutz J."/>
            <person name="Larimer F."/>
            <person name="Land M."/>
            <person name="Kyrpides N.C."/>
            <person name="Mavromatis K."/>
            <person name="Richardson P."/>
            <person name="Rohde M."/>
            <person name="Goker M."/>
            <person name="Klenk H.P."/>
            <person name="Zhang Y."/>
            <person name="Roberts G.P."/>
            <person name="Reslewic S."/>
            <person name="Schwartz D.C."/>
        </authorList>
    </citation>
    <scope>NUCLEOTIDE SEQUENCE [LARGE SCALE GENOMIC DNA]</scope>
    <source>
        <strain evidence="4">ATCC 11170 / ATH 1.1.1 / DSM 467 / LMG 4362 / NCIMB 8255 / S1</strain>
    </source>
</reference>
<feature type="compositionally biased region" description="Pro residues" evidence="1">
    <location>
        <begin position="17"/>
        <end position="27"/>
    </location>
</feature>
<proteinExistence type="predicted"/>
<keyword evidence="4" id="KW-1185">Reference proteome</keyword>
<accession>Q2RPV7</accession>
<dbReference type="InterPro" id="IPR056947">
    <property type="entry name" value="Pepco_dom"/>
</dbReference>
<protein>
    <recommendedName>
        <fullName evidence="2">Pepco domain-containing protein</fullName>
    </recommendedName>
</protein>
<dbReference type="EnsemblBacteria" id="ABC23838">
    <property type="protein sequence ID" value="ABC23838"/>
    <property type="gene ID" value="Rru_A3043"/>
</dbReference>
<feature type="region of interest" description="Disordered" evidence="1">
    <location>
        <begin position="1"/>
        <end position="32"/>
    </location>
</feature>
<dbReference type="PATRIC" id="fig|269796.9.peg.3153"/>
<gene>
    <name evidence="3" type="ordered locus">Rru_A3043</name>
</gene>
<dbReference type="AlphaFoldDB" id="Q2RPV7"/>
<organism evidence="3 4">
    <name type="scientific">Rhodospirillum rubrum (strain ATCC 11170 / ATH 1.1.1 / DSM 467 / LMG 4362 / NCIMB 8255 / S1)</name>
    <dbReference type="NCBI Taxonomy" id="269796"/>
    <lineage>
        <taxon>Bacteria</taxon>
        <taxon>Pseudomonadati</taxon>
        <taxon>Pseudomonadota</taxon>
        <taxon>Alphaproteobacteria</taxon>
        <taxon>Rhodospirillales</taxon>
        <taxon>Rhodospirillaceae</taxon>
        <taxon>Rhodospirillum</taxon>
    </lineage>
</organism>